<sequence length="300" mass="32638">MKRGILIGGASALALSLAGGVGWYQWTHSPTYSLVQIASAVEQHDKYTFEKHVDLDSVLESLVADASDGNPLATALGGALVTRVKPVVLKAVEDGVVPGDSPLGKSMQKAMSGKVPELERQGRNAHFFVVVTTTRGAPFNLKLHMTQVPDGYWRIDRIANMKEFRALEDAEEAARKAEIAKANEAKLSALKVAAKLHTSVREGWSRKNRFQVKFENRGEVPIAAFTGRIKFAAHNFDAPVRGTIDLAPGQAGNGAWEFDVNQFLRYTEEVYALGETDEFDVVIESLNFADGTKVARGDAP</sequence>
<reference evidence="1 2" key="1">
    <citation type="submission" date="2015-08" db="EMBL/GenBank/DDBJ databases">
        <authorList>
            <person name="Babu N.S."/>
            <person name="Beckwith C.J."/>
            <person name="Beseler K.G."/>
            <person name="Brison A."/>
            <person name="Carone J.V."/>
            <person name="Caskin T.P."/>
            <person name="Diamond M."/>
            <person name="Durham M.E."/>
            <person name="Foxe J.M."/>
            <person name="Go M."/>
            <person name="Henderson B.A."/>
            <person name="Jones I.B."/>
            <person name="McGettigan J.A."/>
            <person name="Micheletti S.J."/>
            <person name="Nasrallah M.E."/>
            <person name="Ortiz D."/>
            <person name="Piller C.R."/>
            <person name="Privatt S.R."/>
            <person name="Schneider S.L."/>
            <person name="Sharp S."/>
            <person name="Smith T.C."/>
            <person name="Stanton J.D."/>
            <person name="Ullery H.E."/>
            <person name="Wilson R.J."/>
            <person name="Serrano M.G."/>
            <person name="Buck G."/>
            <person name="Lee V."/>
            <person name="Wang Y."/>
            <person name="Carvalho R."/>
            <person name="Voegtly L."/>
            <person name="Shi R."/>
            <person name="Duckworth R."/>
            <person name="Johnson A."/>
            <person name="Loviza R."/>
            <person name="Walstead R."/>
            <person name="Shah Z."/>
            <person name="Kiflezghi M."/>
            <person name="Wade K."/>
            <person name="Ball S.L."/>
            <person name="Bradley K.W."/>
            <person name="Asai D.J."/>
            <person name="Bowman C.A."/>
            <person name="Russell D.A."/>
            <person name="Pope W.H."/>
            <person name="Jacobs-Sera D."/>
            <person name="Hendrix R.W."/>
            <person name="Hatfull G.F."/>
        </authorList>
    </citation>
    <scope>NUCLEOTIDE SEQUENCE [LARGE SCALE GENOMIC DNA]</scope>
    <source>
        <strain evidence="1 2">DSM 27648</strain>
    </source>
</reference>
<proteinExistence type="predicted"/>
<dbReference type="KEGG" id="llu:AKJ09_08863"/>
<gene>
    <name evidence="1" type="ORF">AKJ09_08863</name>
</gene>
<dbReference type="EMBL" id="CP012333">
    <property type="protein sequence ID" value="AKV02200.1"/>
    <property type="molecule type" value="Genomic_DNA"/>
</dbReference>
<accession>A0A0K1Q9W4</accession>
<protein>
    <recommendedName>
        <fullName evidence="3">DUF2939 domain-containing protein</fullName>
    </recommendedName>
</protein>
<dbReference type="OrthoDB" id="1631820at2"/>
<organism evidence="1 2">
    <name type="scientific">Labilithrix luteola</name>
    <dbReference type="NCBI Taxonomy" id="1391654"/>
    <lineage>
        <taxon>Bacteria</taxon>
        <taxon>Pseudomonadati</taxon>
        <taxon>Myxococcota</taxon>
        <taxon>Polyangia</taxon>
        <taxon>Polyangiales</taxon>
        <taxon>Labilitrichaceae</taxon>
        <taxon>Labilithrix</taxon>
    </lineage>
</organism>
<dbReference type="Proteomes" id="UP000064967">
    <property type="component" value="Chromosome"/>
</dbReference>
<name>A0A0K1Q9W4_9BACT</name>
<evidence type="ECO:0008006" key="3">
    <source>
        <dbReference type="Google" id="ProtNLM"/>
    </source>
</evidence>
<dbReference type="AlphaFoldDB" id="A0A0K1Q9W4"/>
<dbReference type="RefSeq" id="WP_146653152.1">
    <property type="nucleotide sequence ID" value="NZ_CP012333.1"/>
</dbReference>
<keyword evidence="2" id="KW-1185">Reference proteome</keyword>
<evidence type="ECO:0000313" key="1">
    <source>
        <dbReference type="EMBL" id="AKV02200.1"/>
    </source>
</evidence>
<evidence type="ECO:0000313" key="2">
    <source>
        <dbReference type="Proteomes" id="UP000064967"/>
    </source>
</evidence>